<name>A0AAV5V4S9_9BILA</name>
<organism evidence="1 2">
    <name type="scientific">Pristionchus fissidentatus</name>
    <dbReference type="NCBI Taxonomy" id="1538716"/>
    <lineage>
        <taxon>Eukaryota</taxon>
        <taxon>Metazoa</taxon>
        <taxon>Ecdysozoa</taxon>
        <taxon>Nematoda</taxon>
        <taxon>Chromadorea</taxon>
        <taxon>Rhabditida</taxon>
        <taxon>Rhabditina</taxon>
        <taxon>Diplogasteromorpha</taxon>
        <taxon>Diplogasteroidea</taxon>
        <taxon>Neodiplogasteridae</taxon>
        <taxon>Pristionchus</taxon>
    </lineage>
</organism>
<sequence length="119" mass="13955">VSAMCASVHRASLIPNRWTVIPRIFNDPMRERYVFFCRASRCKDKPDNYQFEKINNILYSIQDYCQIILRISPDSFFVTIQLLPSEENPTTVTVTIFGKSENCKLKWIEDENEPIIIYG</sequence>
<feature type="non-terminal residue" evidence="1">
    <location>
        <position position="1"/>
    </location>
</feature>
<gene>
    <name evidence="1" type="ORF">PFISCL1PPCAC_4176</name>
</gene>
<keyword evidence="2" id="KW-1185">Reference proteome</keyword>
<protein>
    <submittedName>
        <fullName evidence="1">Uncharacterized protein</fullName>
    </submittedName>
</protein>
<evidence type="ECO:0000313" key="2">
    <source>
        <dbReference type="Proteomes" id="UP001432322"/>
    </source>
</evidence>
<reference evidence="1" key="1">
    <citation type="submission" date="2023-10" db="EMBL/GenBank/DDBJ databases">
        <title>Genome assembly of Pristionchus species.</title>
        <authorList>
            <person name="Yoshida K."/>
            <person name="Sommer R.J."/>
        </authorList>
    </citation>
    <scope>NUCLEOTIDE SEQUENCE</scope>
    <source>
        <strain evidence="1">RS5133</strain>
    </source>
</reference>
<feature type="non-terminal residue" evidence="1">
    <location>
        <position position="119"/>
    </location>
</feature>
<dbReference type="Proteomes" id="UP001432322">
    <property type="component" value="Unassembled WGS sequence"/>
</dbReference>
<accession>A0AAV5V4S9</accession>
<evidence type="ECO:0000313" key="1">
    <source>
        <dbReference type="EMBL" id="GMT12879.1"/>
    </source>
</evidence>
<dbReference type="AlphaFoldDB" id="A0AAV5V4S9"/>
<dbReference type="EMBL" id="BTSY01000002">
    <property type="protein sequence ID" value="GMT12879.1"/>
    <property type="molecule type" value="Genomic_DNA"/>
</dbReference>
<proteinExistence type="predicted"/>
<comment type="caution">
    <text evidence="1">The sequence shown here is derived from an EMBL/GenBank/DDBJ whole genome shotgun (WGS) entry which is preliminary data.</text>
</comment>